<evidence type="ECO:0008006" key="8">
    <source>
        <dbReference type="Google" id="ProtNLM"/>
    </source>
</evidence>
<protein>
    <recommendedName>
        <fullName evidence="8">ABC transporter permease</fullName>
    </recommendedName>
</protein>
<dbReference type="AlphaFoldDB" id="A0A381TKU9"/>
<dbReference type="Pfam" id="PF02653">
    <property type="entry name" value="BPD_transp_2"/>
    <property type="match status" value="1"/>
</dbReference>
<evidence type="ECO:0000256" key="3">
    <source>
        <dbReference type="ARBA" id="ARBA00022692"/>
    </source>
</evidence>
<dbReference type="PANTHER" id="PTHR47089:SF1">
    <property type="entry name" value="GUANOSINE ABC TRANSPORTER PERMEASE PROTEIN NUPP"/>
    <property type="match status" value="1"/>
</dbReference>
<dbReference type="EMBL" id="UINC01004768">
    <property type="protein sequence ID" value="SVA16712.1"/>
    <property type="molecule type" value="Genomic_DNA"/>
</dbReference>
<proteinExistence type="predicted"/>
<evidence type="ECO:0000256" key="4">
    <source>
        <dbReference type="ARBA" id="ARBA00022989"/>
    </source>
</evidence>
<dbReference type="CDD" id="cd06580">
    <property type="entry name" value="TM_PBP1_transp_TpRbsC_like"/>
    <property type="match status" value="1"/>
</dbReference>
<keyword evidence="3 6" id="KW-0812">Transmembrane</keyword>
<feature type="transmembrane region" description="Helical" evidence="6">
    <location>
        <begin position="312"/>
        <end position="331"/>
    </location>
</feature>
<feature type="transmembrane region" description="Helical" evidence="6">
    <location>
        <begin position="182"/>
        <end position="200"/>
    </location>
</feature>
<feature type="non-terminal residue" evidence="7">
    <location>
        <position position="1"/>
    </location>
</feature>
<keyword evidence="2" id="KW-1003">Cell membrane</keyword>
<evidence type="ECO:0000313" key="7">
    <source>
        <dbReference type="EMBL" id="SVA16712.1"/>
    </source>
</evidence>
<dbReference type="PANTHER" id="PTHR47089">
    <property type="entry name" value="ABC TRANSPORTER, PERMEASE PROTEIN"/>
    <property type="match status" value="1"/>
</dbReference>
<dbReference type="GO" id="GO:0005886">
    <property type="term" value="C:plasma membrane"/>
    <property type="evidence" value="ECO:0007669"/>
    <property type="project" value="UniProtKB-SubCell"/>
</dbReference>
<dbReference type="InterPro" id="IPR001851">
    <property type="entry name" value="ABC_transp_permease"/>
</dbReference>
<feature type="transmembrane region" description="Helical" evidence="6">
    <location>
        <begin position="229"/>
        <end position="247"/>
    </location>
</feature>
<evidence type="ECO:0000256" key="2">
    <source>
        <dbReference type="ARBA" id="ARBA00022475"/>
    </source>
</evidence>
<sequence length="347" mass="36054">VNIRSALVPVLAVALAIAVGALIIALSGSSPVDAYRALIEGSLSDPKSIGRTLEKATPLVMGGLAVAFAFKAGLFNIGGQGQLVVGAIIAGAVGYGISDLPWIIHAPLALLVGALAGAAWGAIPGVLKATRGAHEVITTIMLNFVALNLTDWLASKVWREPGVIVRTPRIEPSAEIPRWGEIPTGFFLAVVAALACWYLLRGTTFGFEIQSVGLNADAARYAGISVRRIFVTTMAISGMLAGLGGAIETNGIVGRYEPGFNAGLGFEGITIALLARTHPLGVIPAAILIGAMQAGGSMMQFKADVQPEITKIIQALILVFVATPIIVRWLLSKREADELSVSSTWGS</sequence>
<evidence type="ECO:0000256" key="6">
    <source>
        <dbReference type="SAM" id="Phobius"/>
    </source>
</evidence>
<dbReference type="GO" id="GO:0022857">
    <property type="term" value="F:transmembrane transporter activity"/>
    <property type="evidence" value="ECO:0007669"/>
    <property type="project" value="InterPro"/>
</dbReference>
<keyword evidence="4 6" id="KW-1133">Transmembrane helix</keyword>
<name>A0A381TKU9_9ZZZZ</name>
<comment type="subcellular location">
    <subcellularLocation>
        <location evidence="1">Cell membrane</location>
        <topology evidence="1">Multi-pass membrane protein</topology>
    </subcellularLocation>
</comment>
<keyword evidence="5 6" id="KW-0472">Membrane</keyword>
<accession>A0A381TKU9</accession>
<evidence type="ECO:0000256" key="5">
    <source>
        <dbReference type="ARBA" id="ARBA00023136"/>
    </source>
</evidence>
<feature type="transmembrane region" description="Helical" evidence="6">
    <location>
        <begin position="81"/>
        <end position="97"/>
    </location>
</feature>
<organism evidence="7">
    <name type="scientific">marine metagenome</name>
    <dbReference type="NCBI Taxonomy" id="408172"/>
    <lineage>
        <taxon>unclassified sequences</taxon>
        <taxon>metagenomes</taxon>
        <taxon>ecological metagenomes</taxon>
    </lineage>
</organism>
<reference evidence="7" key="1">
    <citation type="submission" date="2018-05" db="EMBL/GenBank/DDBJ databases">
        <authorList>
            <person name="Lanie J.A."/>
            <person name="Ng W.-L."/>
            <person name="Kazmierczak K.M."/>
            <person name="Andrzejewski T.M."/>
            <person name="Davidsen T.M."/>
            <person name="Wayne K.J."/>
            <person name="Tettelin H."/>
            <person name="Glass J.I."/>
            <person name="Rusch D."/>
            <person name="Podicherti R."/>
            <person name="Tsui H.-C.T."/>
            <person name="Winkler M.E."/>
        </authorList>
    </citation>
    <scope>NUCLEOTIDE SEQUENCE</scope>
</reference>
<feature type="transmembrane region" description="Helical" evidence="6">
    <location>
        <begin position="103"/>
        <end position="123"/>
    </location>
</feature>
<evidence type="ECO:0000256" key="1">
    <source>
        <dbReference type="ARBA" id="ARBA00004651"/>
    </source>
</evidence>
<gene>
    <name evidence="7" type="ORF">METZ01_LOCUS69566</name>
</gene>